<organism evidence="1 2">
    <name type="scientific">Ensete ventricosum</name>
    <name type="common">Abyssinian banana</name>
    <name type="synonym">Musa ensete</name>
    <dbReference type="NCBI Taxonomy" id="4639"/>
    <lineage>
        <taxon>Eukaryota</taxon>
        <taxon>Viridiplantae</taxon>
        <taxon>Streptophyta</taxon>
        <taxon>Embryophyta</taxon>
        <taxon>Tracheophyta</taxon>
        <taxon>Spermatophyta</taxon>
        <taxon>Magnoliopsida</taxon>
        <taxon>Liliopsida</taxon>
        <taxon>Zingiberales</taxon>
        <taxon>Musaceae</taxon>
        <taxon>Ensete</taxon>
    </lineage>
</organism>
<proteinExistence type="predicted"/>
<accession>A0A426ZLM2</accession>
<evidence type="ECO:0000313" key="2">
    <source>
        <dbReference type="Proteomes" id="UP000287651"/>
    </source>
</evidence>
<dbReference type="AlphaFoldDB" id="A0A426ZLM2"/>
<evidence type="ECO:0000313" key="1">
    <source>
        <dbReference type="EMBL" id="RRT64888.1"/>
    </source>
</evidence>
<protein>
    <submittedName>
        <fullName evidence="1">Uncharacterized protein</fullName>
    </submittedName>
</protein>
<dbReference type="Proteomes" id="UP000287651">
    <property type="component" value="Unassembled WGS sequence"/>
</dbReference>
<sequence>MRGDGRSTFESTSLYIYVNVNKINEQHRSVFVSGCLLRAKEAKRPSADVDGREDATAMEIEDGWLGGTVVVWVSEDGAERERGRVAKDLVEEVLKRGGRSRRDRKEIGKGNEPYP</sequence>
<dbReference type="EMBL" id="AMZH03006015">
    <property type="protein sequence ID" value="RRT64888.1"/>
    <property type="molecule type" value="Genomic_DNA"/>
</dbReference>
<reference evidence="1 2" key="1">
    <citation type="journal article" date="2014" name="Agronomy (Basel)">
        <title>A Draft Genome Sequence for Ensete ventricosum, the Drought-Tolerant Tree Against Hunger.</title>
        <authorList>
            <person name="Harrison J."/>
            <person name="Moore K.A."/>
            <person name="Paszkiewicz K."/>
            <person name="Jones T."/>
            <person name="Grant M."/>
            <person name="Ambacheew D."/>
            <person name="Muzemil S."/>
            <person name="Studholme D.J."/>
        </authorList>
    </citation>
    <scope>NUCLEOTIDE SEQUENCE [LARGE SCALE GENOMIC DNA]</scope>
</reference>
<gene>
    <name evidence="1" type="ORF">B296_00036481</name>
</gene>
<name>A0A426ZLM2_ENSVE</name>
<comment type="caution">
    <text evidence="1">The sequence shown here is derived from an EMBL/GenBank/DDBJ whole genome shotgun (WGS) entry which is preliminary data.</text>
</comment>